<sequence>MQFADILPQLWPSLIWPLIRLIFFISVGLLVANFIESLNWTSKIAALSRPLIRLGNLSETAGASFSMALFSGVSANTMLSEAYEKKTIVKKELILSNLFNSLPTYFLHLPTVFFITAPLIKGAAIIYVGLTFGAAIFRTVSIVILSRFLLPAVEHPKTQQAETETQKNTMINWKGALEKSWKRFKKRIRKIIHYTVPIYILIFIMHRVGIFDALEAGMADYLSFLPWLTPQSMGIITLHIAAEFTAGLAVAGALLQEGSMDYREVVLALLVGNVLSSPVRAIRHQFPYYAGIFQPRMAAELIVYSQIFRVGSLMLMGCIYFVFTL</sequence>
<evidence type="ECO:0000313" key="2">
    <source>
        <dbReference type="EMBL" id="AGF78876.1"/>
    </source>
</evidence>
<accession>M1PR68</accession>
<feature type="transmembrane region" description="Helical" evidence="1">
    <location>
        <begin position="191"/>
        <end position="211"/>
    </location>
</feature>
<keyword evidence="1" id="KW-0812">Transmembrane</keyword>
<dbReference type="eggNOG" id="COG3366">
    <property type="taxonomic scope" value="Bacteria"/>
</dbReference>
<keyword evidence="1" id="KW-1133">Transmembrane helix</keyword>
<feature type="transmembrane region" description="Helical" evidence="1">
    <location>
        <begin position="98"/>
        <end position="120"/>
    </location>
</feature>
<feature type="transmembrane region" description="Helical" evidence="1">
    <location>
        <begin position="126"/>
        <end position="150"/>
    </location>
</feature>
<dbReference type="RefSeq" id="WP_015404564.1">
    <property type="nucleotide sequence ID" value="NC_020304.1"/>
</dbReference>
<keyword evidence="3" id="KW-1185">Reference proteome</keyword>
<dbReference type="STRING" id="1167006.UWK_02336"/>
<dbReference type="OrthoDB" id="5453678at2"/>
<organism evidence="2 3">
    <name type="scientific">Desulfocapsa sulfexigens (strain DSM 10523 / SB164P1)</name>
    <dbReference type="NCBI Taxonomy" id="1167006"/>
    <lineage>
        <taxon>Bacteria</taxon>
        <taxon>Pseudomonadati</taxon>
        <taxon>Thermodesulfobacteriota</taxon>
        <taxon>Desulfobulbia</taxon>
        <taxon>Desulfobulbales</taxon>
        <taxon>Desulfocapsaceae</taxon>
        <taxon>Desulfocapsa</taxon>
    </lineage>
</organism>
<dbReference type="HOGENOM" id="CLU_048086_2_2_7"/>
<feature type="transmembrane region" description="Helical" evidence="1">
    <location>
        <begin position="302"/>
        <end position="323"/>
    </location>
</feature>
<dbReference type="InterPro" id="IPR038880">
    <property type="entry name" value="MJ0871-like"/>
</dbReference>
<evidence type="ECO:0008006" key="4">
    <source>
        <dbReference type="Google" id="ProtNLM"/>
    </source>
</evidence>
<evidence type="ECO:0000313" key="3">
    <source>
        <dbReference type="Proteomes" id="UP000011721"/>
    </source>
</evidence>
<dbReference type="PANTHER" id="PTHR38139">
    <property type="entry name" value="GATE DOMAIN-CONTAINING PROTEIN"/>
    <property type="match status" value="1"/>
</dbReference>
<keyword evidence="1" id="KW-0472">Membrane</keyword>
<protein>
    <recommendedName>
        <fullName evidence="4">Nucleoside transporter/FeoB GTPase Gate domain-containing protein</fullName>
    </recommendedName>
</protein>
<proteinExistence type="predicted"/>
<gene>
    <name evidence="2" type="ordered locus">UWK_02336</name>
</gene>
<name>M1PR68_DESSD</name>
<reference evidence="3" key="1">
    <citation type="journal article" date="2013" name="Stand. Genomic Sci.">
        <title>Complete genome sequence of Desulfocapsa sulfexigens, a marine deltaproteobacterium specialized in disproportionating inorganic sulfur compounds.</title>
        <authorList>
            <person name="Finster K.W."/>
            <person name="Kjeldsen K.U."/>
            <person name="Kube M."/>
            <person name="Reinhardt R."/>
            <person name="Mussmann M."/>
            <person name="Amann R."/>
            <person name="Schreiber L."/>
        </authorList>
    </citation>
    <scope>NUCLEOTIDE SEQUENCE [LARGE SCALE GENOMIC DNA]</scope>
    <source>
        <strain evidence="3">DSM 10523 / SB164P1</strain>
    </source>
</reference>
<evidence type="ECO:0000256" key="1">
    <source>
        <dbReference type="SAM" id="Phobius"/>
    </source>
</evidence>
<dbReference type="PATRIC" id="fig|1167006.5.peg.2535"/>
<dbReference type="EMBL" id="CP003985">
    <property type="protein sequence ID" value="AGF78876.1"/>
    <property type="molecule type" value="Genomic_DNA"/>
</dbReference>
<feature type="transmembrane region" description="Helical" evidence="1">
    <location>
        <begin position="231"/>
        <end position="253"/>
    </location>
</feature>
<dbReference type="PANTHER" id="PTHR38139:SF1">
    <property type="entry name" value="NUCLEOSIDE TRANSPORTER_FEOB GTPASE GATE DOMAIN-CONTAINING PROTEIN"/>
    <property type="match status" value="1"/>
</dbReference>
<dbReference type="Proteomes" id="UP000011721">
    <property type="component" value="Chromosome"/>
</dbReference>
<feature type="transmembrane region" description="Helical" evidence="1">
    <location>
        <begin position="14"/>
        <end position="35"/>
    </location>
</feature>
<dbReference type="KEGG" id="dsf:UWK_02336"/>
<dbReference type="AlphaFoldDB" id="M1PR68"/>